<reference evidence="2" key="1">
    <citation type="journal article" date="2009" name="PLoS ONE">
        <title>Methylobacterium genome sequences: a reference blueprint to investigate microbial metabolism of C1 compounds from natural and industrial sources.</title>
        <authorList>
            <person name="Vuilleumier S."/>
            <person name="Chistoserdova L."/>
            <person name="Lee M.-C."/>
            <person name="Bringel F."/>
            <person name="Lajus A."/>
            <person name="Zhou Y."/>
            <person name="Gourion B."/>
            <person name="Barbe V."/>
            <person name="Chang J."/>
            <person name="Cruveiller S."/>
            <person name="Dossat C."/>
            <person name="Gillett W."/>
            <person name="Gruffaz C."/>
            <person name="Haugen E."/>
            <person name="Hourcade E."/>
            <person name="Levy R."/>
            <person name="Mangenot S."/>
            <person name="Muller E."/>
            <person name="Nadalig T."/>
            <person name="Pagni M."/>
            <person name="Penny C."/>
            <person name="Peyraud R."/>
            <person name="Robinson D.G."/>
            <person name="Roche D."/>
            <person name="Rouy Z."/>
            <person name="Saenampechek C."/>
            <person name="Salvignol G."/>
            <person name="Vallenet D."/>
            <person name="Wu Z."/>
            <person name="Marx C.J."/>
            <person name="Vorholt J.A."/>
            <person name="Olson M.V."/>
            <person name="Kaul R."/>
            <person name="Weissenbach J."/>
            <person name="Medigue C."/>
            <person name="Lidstrom M.E."/>
        </authorList>
    </citation>
    <scope>NUCLEOTIDE SEQUENCE [LARGE SCALE GENOMIC DNA]</scope>
    <source>
        <strain evidence="2">DSM 6343 / CIP 106787 / DM4</strain>
        <plasmid evidence="2">p1METDI</plasmid>
    </source>
</reference>
<proteinExistence type="predicted"/>
<geneLocation type="plasmid" evidence="1 2">
    <name>p1METDI</name>
</geneLocation>
<name>C7CN65_METED</name>
<accession>C7CN65</accession>
<dbReference type="EMBL" id="FP103043">
    <property type="protein sequence ID" value="CAX17095.1"/>
    <property type="molecule type" value="Genomic_DNA"/>
</dbReference>
<evidence type="ECO:0000313" key="1">
    <source>
        <dbReference type="EMBL" id="CAX17095.1"/>
    </source>
</evidence>
<evidence type="ECO:0000313" key="2">
    <source>
        <dbReference type="Proteomes" id="UP000008070"/>
    </source>
</evidence>
<dbReference type="KEGG" id="mdi:p1METDI0107"/>
<keyword evidence="1" id="KW-0614">Plasmid</keyword>
<sequence length="66" mass="7446">MEPSQDPAEARPLDLTELGSVYLQIKSEHDQRKHEPYFTRSLLNLGRILDILGWRPPDSAPSDSGT</sequence>
<dbReference type="HOGENOM" id="CLU_2826165_0_0_5"/>
<dbReference type="AlphaFoldDB" id="C7CN65"/>
<protein>
    <submittedName>
        <fullName evidence="1">Uncharacterized protein</fullName>
    </submittedName>
</protein>
<gene>
    <name evidence="1" type="ORF">METD_P1METDI0107</name>
</gene>
<organism evidence="1 2">
    <name type="scientific">Methylorubrum extorquens (strain DSM 6343 / CIP 106787 / DM4)</name>
    <name type="common">Methylobacterium extorquens</name>
    <dbReference type="NCBI Taxonomy" id="661410"/>
    <lineage>
        <taxon>Bacteria</taxon>
        <taxon>Pseudomonadati</taxon>
        <taxon>Pseudomonadota</taxon>
        <taxon>Alphaproteobacteria</taxon>
        <taxon>Hyphomicrobiales</taxon>
        <taxon>Methylobacteriaceae</taxon>
        <taxon>Methylorubrum</taxon>
    </lineage>
</organism>
<dbReference type="Proteomes" id="UP000008070">
    <property type="component" value="Plasmid p1METDI"/>
</dbReference>